<reference evidence="5" key="1">
    <citation type="journal article" date="2019" name="Int. J. Syst. Evol. Microbiol.">
        <title>The Global Catalogue of Microorganisms (GCM) 10K type strain sequencing project: providing services to taxonomists for standard genome sequencing and annotation.</title>
        <authorList>
            <consortium name="The Broad Institute Genomics Platform"/>
            <consortium name="The Broad Institute Genome Sequencing Center for Infectious Disease"/>
            <person name="Wu L."/>
            <person name="Ma J."/>
        </authorList>
    </citation>
    <scope>NUCLEOTIDE SEQUENCE [LARGE SCALE GENOMIC DNA]</scope>
    <source>
        <strain evidence="5">JCM 3369</strain>
    </source>
</reference>
<dbReference type="SUPFAM" id="SSF52091">
    <property type="entry name" value="SpoIIaa-like"/>
    <property type="match status" value="1"/>
</dbReference>
<dbReference type="Gene3D" id="3.30.750.24">
    <property type="entry name" value="STAS domain"/>
    <property type="match status" value="1"/>
</dbReference>
<proteinExistence type="inferred from homology"/>
<evidence type="ECO:0000256" key="2">
    <source>
        <dbReference type="RuleBase" id="RU003749"/>
    </source>
</evidence>
<organism evidence="4 5">
    <name type="scientific">Actinomadura yumaensis</name>
    <dbReference type="NCBI Taxonomy" id="111807"/>
    <lineage>
        <taxon>Bacteria</taxon>
        <taxon>Bacillati</taxon>
        <taxon>Actinomycetota</taxon>
        <taxon>Actinomycetes</taxon>
        <taxon>Streptosporangiales</taxon>
        <taxon>Thermomonosporaceae</taxon>
        <taxon>Actinomadura</taxon>
    </lineage>
</organism>
<dbReference type="InterPro" id="IPR003658">
    <property type="entry name" value="Anti-sigma_ant"/>
</dbReference>
<dbReference type="InterPro" id="IPR002645">
    <property type="entry name" value="STAS_dom"/>
</dbReference>
<dbReference type="PANTHER" id="PTHR33495">
    <property type="entry name" value="ANTI-SIGMA FACTOR ANTAGONIST TM_1081-RELATED-RELATED"/>
    <property type="match status" value="1"/>
</dbReference>
<sequence>MNVTHGEPRPRHTKGDATVLRSPGHTVVKLRGELDIAATPHLRQRLAALLRPAPPLLVLDLSGVSFCDASGLALLIGLRRRAAPLGTDLVLVGLRPYLVRVLHASGLDRTLTVRPTLADALTRSPAARVRPPLPSTAPTR</sequence>
<evidence type="ECO:0000313" key="4">
    <source>
        <dbReference type="EMBL" id="MFC6879161.1"/>
    </source>
</evidence>
<comment type="caution">
    <text evidence="4">The sequence shown here is derived from an EMBL/GenBank/DDBJ whole genome shotgun (WGS) entry which is preliminary data.</text>
</comment>
<dbReference type="RefSeq" id="WP_160823846.1">
    <property type="nucleotide sequence ID" value="NZ_JBHSXS010000002.1"/>
</dbReference>
<dbReference type="Pfam" id="PF01740">
    <property type="entry name" value="STAS"/>
    <property type="match status" value="1"/>
</dbReference>
<keyword evidence="5" id="KW-1185">Reference proteome</keyword>
<evidence type="ECO:0000256" key="1">
    <source>
        <dbReference type="ARBA" id="ARBA00009013"/>
    </source>
</evidence>
<dbReference type="PANTHER" id="PTHR33495:SF2">
    <property type="entry name" value="ANTI-SIGMA FACTOR ANTAGONIST TM_1081-RELATED"/>
    <property type="match status" value="1"/>
</dbReference>
<name>A0ABW2CE70_9ACTN</name>
<dbReference type="Proteomes" id="UP001596380">
    <property type="component" value="Unassembled WGS sequence"/>
</dbReference>
<evidence type="ECO:0000259" key="3">
    <source>
        <dbReference type="PROSITE" id="PS50801"/>
    </source>
</evidence>
<gene>
    <name evidence="4" type="ORF">ACFQKB_05205</name>
</gene>
<dbReference type="EMBL" id="JBHSXS010000002">
    <property type="protein sequence ID" value="MFC6879161.1"/>
    <property type="molecule type" value="Genomic_DNA"/>
</dbReference>
<accession>A0ABW2CE70</accession>
<comment type="similarity">
    <text evidence="1 2">Belongs to the anti-sigma-factor antagonist family.</text>
</comment>
<dbReference type="CDD" id="cd07043">
    <property type="entry name" value="STAS_anti-anti-sigma_factors"/>
    <property type="match status" value="1"/>
</dbReference>
<evidence type="ECO:0000313" key="5">
    <source>
        <dbReference type="Proteomes" id="UP001596380"/>
    </source>
</evidence>
<feature type="domain" description="STAS" evidence="3">
    <location>
        <begin position="15"/>
        <end position="124"/>
    </location>
</feature>
<dbReference type="InterPro" id="IPR036513">
    <property type="entry name" value="STAS_dom_sf"/>
</dbReference>
<dbReference type="NCBIfam" id="TIGR00377">
    <property type="entry name" value="ant_ant_sig"/>
    <property type="match status" value="1"/>
</dbReference>
<dbReference type="PROSITE" id="PS50801">
    <property type="entry name" value="STAS"/>
    <property type="match status" value="1"/>
</dbReference>
<protein>
    <recommendedName>
        <fullName evidence="2">Anti-sigma factor antagonist</fullName>
    </recommendedName>
</protein>